<keyword evidence="7" id="KW-0597">Phosphoprotein</keyword>
<dbReference type="GO" id="GO:0005524">
    <property type="term" value="F:ATP binding"/>
    <property type="evidence" value="ECO:0007669"/>
    <property type="project" value="UniProtKB-UniRule"/>
</dbReference>
<dbReference type="SMART" id="SM00220">
    <property type="entry name" value="S_TKc"/>
    <property type="match status" value="1"/>
</dbReference>
<sequence>DESWDSPSEEEEALYGTTPPYTTRQMKRMSGKHQRNNPARSAGRSPNKESPRPAEAPEEHSYKQGKKQRATLRSTERDHKKTFEGSFMLDPLSKSSPFGAISMDPRKHYLSLGCSSCKLPVSMPHIARTHRQTSRTDCPADRLKFFETLRLLLKLTSMSSKRKEKEQRGLENMAFMGHNNEVIWLELQAWHARRSTGDQDLFLFTARQAIPDIINEVLHFKVNYASLRGERDTAVAETNHCGPLGSGADYREHLQRQRLAFEQVKRVIELLESVEALYPSLQALQKDYDKYAARDFQGRVQALCLWLNITQDLNQKLRVMATVLGLHDLSRIGWPVFEIPSPRCSRGNEEEENEEDEENDSTATFTAESDGEDRDAEEEEGILGCVAEGELPPSLTPKFSRLLSEEEFLPTATAGSAEAITGGGVFCPTAIYRPFVDKALKQMGLRKLILRLHKLMDRSLQRSRAALLRHTPALEFADFPDPMLYSDYLPELSRHVSCSGPAHPELGADQVSWEDLLDMDLPSFRPAFLVLCRVLLNVIHECLKLRLEQRPAGEPSLLSIKQLVRECKEVLKGGLLMKQYYQFMLRGVVTDAQGLQTNANIDEFEEDLHKMLEVYFDYMHSWIQMLQQLPQASHSLKNLLEEEWHFTKVITPYIRGGEAQSGKLFCDIAGMLLKSTGEFLDAGLQKSGNEFWECADDSTASDEIRRSVIETSRSLKELFHEARERASKALGFAKMLRKDLEVAAVFSITNGVTCFLEALKKGNYVKVQIPGLEELQVFVPCGLMDQRPLILQLLNAAAGKDCSKEPDEIAEDDAYLLMSKHGAGDCTTDSDWAQWDGELLKLVPQMETVDTLRAMKVENMLLIVMQSAHLVAQRKAFQQSMEDVLTLSREQTSSQPLIASALEELKDEALQLCIKISTAIDRVEYMFTTEFEAEVEESESATLHQYYREAMIQGYNFAFEYHKEVVRLMSGEFRQRIGERYITFARKWMTYVLTKCESGRGTKPRWATQGFDFLQAIEPAFISALPEDDFLNLQALMNECIGHVIGKPHSPVTGLYIAPRNSPRPVKVPRCHSDPPNPNLFIPNAEGFSSRSLPCDLRNQLFPNGPRPVPQGPGEHSHTKAPSSSPCDVRGSSYHENDRLSSVAAELHFKSLSRHSSPTEDREEPSYPKGDPNSAARRSWELRTFISQSKDTAARQSPMESVRRSIRKFEDKRYAVMKQRNIIGQVCHTPKSYDNVMHVGLRKVTFKWQRGNKIGEGQYGKVYTCINVDTGELMAMKEIRFQPNDHKTIKETADELKIFEGIKHPNLVRYFGVELHREEMYIFMEYCDEGTLEEVSRLGLQEHVIRLYSKQITTAINVLHEHGIVHRDIKGANIFLTSSGLIKLGDFGCSVKLRNNTHTMPGEVNSTLGTAAYMAPEVITRAKGEGHGRAADIWSLGCVLIEMVTGKRPWHEYEHNFQIMYKVGMGHKPPIPEKLSTEGKDYLGHCLESEPKRRWTASMLLDHPFVKVCTDEE</sequence>
<dbReference type="GO" id="GO:0048471">
    <property type="term" value="C:perinuclear region of cytoplasm"/>
    <property type="evidence" value="ECO:0007669"/>
    <property type="project" value="UniProtKB-SubCell"/>
</dbReference>
<evidence type="ECO:0000256" key="13">
    <source>
        <dbReference type="ARBA" id="ARBA00022842"/>
    </source>
</evidence>
<evidence type="ECO:0000256" key="10">
    <source>
        <dbReference type="ARBA" id="ARBA00022741"/>
    </source>
</evidence>
<dbReference type="GeneTree" id="ENSGT00940000165701"/>
<dbReference type="FunFam" id="1.10.510.10:FF:000122">
    <property type="entry name" value="Mitogen-activated protein kinase kinase kinase 4"/>
    <property type="match status" value="1"/>
</dbReference>
<evidence type="ECO:0000313" key="22">
    <source>
        <dbReference type="Ensembl" id="ENSSLUP00000027278.1"/>
    </source>
</evidence>
<evidence type="ECO:0000259" key="21">
    <source>
        <dbReference type="PROSITE" id="PS50011"/>
    </source>
</evidence>
<dbReference type="EC" id="2.7.11.25" evidence="4"/>
<feature type="compositionally biased region" description="Acidic residues" evidence="20">
    <location>
        <begin position="1"/>
        <end position="13"/>
    </location>
</feature>
<dbReference type="CDD" id="cd06626">
    <property type="entry name" value="STKc_MEKK4"/>
    <property type="match status" value="1"/>
</dbReference>
<gene>
    <name evidence="22" type="primary">map3k4</name>
</gene>
<reference evidence="22" key="1">
    <citation type="submission" date="2025-08" db="UniProtKB">
        <authorList>
            <consortium name="Ensembl"/>
        </authorList>
    </citation>
    <scope>IDENTIFICATION</scope>
</reference>
<proteinExistence type="inferred from homology"/>
<dbReference type="Pfam" id="PF00069">
    <property type="entry name" value="Pkinase"/>
    <property type="match status" value="1"/>
</dbReference>
<reference evidence="22" key="2">
    <citation type="submission" date="2025-09" db="UniProtKB">
        <authorList>
            <consortium name="Ensembl"/>
        </authorList>
    </citation>
    <scope>IDENTIFICATION</scope>
</reference>
<dbReference type="SUPFAM" id="SSF56112">
    <property type="entry name" value="Protein kinase-like (PK-like)"/>
    <property type="match status" value="1"/>
</dbReference>
<dbReference type="InterPro" id="IPR000719">
    <property type="entry name" value="Prot_kinase_dom"/>
</dbReference>
<feature type="compositionally biased region" description="Basic and acidic residues" evidence="20">
    <location>
        <begin position="1157"/>
        <end position="1166"/>
    </location>
</feature>
<evidence type="ECO:0000256" key="2">
    <source>
        <dbReference type="ARBA" id="ARBA00004556"/>
    </source>
</evidence>
<dbReference type="Proteomes" id="UP000694568">
    <property type="component" value="Unplaced"/>
</dbReference>
<dbReference type="InterPro" id="IPR050538">
    <property type="entry name" value="MAP_kinase_kinase_kinase"/>
</dbReference>
<evidence type="ECO:0000256" key="11">
    <source>
        <dbReference type="ARBA" id="ARBA00022777"/>
    </source>
</evidence>
<dbReference type="Ensembl" id="ENSSLUT00000028165.1">
    <property type="protein sequence ID" value="ENSSLUP00000027278.1"/>
    <property type="gene ID" value="ENSSLUG00000008102.1"/>
</dbReference>
<dbReference type="GO" id="GO:0046872">
    <property type="term" value="F:metal ion binding"/>
    <property type="evidence" value="ECO:0007669"/>
    <property type="project" value="UniProtKB-KW"/>
</dbReference>
<dbReference type="PROSITE" id="PS00107">
    <property type="entry name" value="PROTEIN_KINASE_ATP"/>
    <property type="match status" value="1"/>
</dbReference>
<evidence type="ECO:0000256" key="9">
    <source>
        <dbReference type="ARBA" id="ARBA00022723"/>
    </source>
</evidence>
<evidence type="ECO:0000256" key="7">
    <source>
        <dbReference type="ARBA" id="ARBA00022553"/>
    </source>
</evidence>
<organism evidence="22 23">
    <name type="scientific">Sander lucioperca</name>
    <name type="common">Pike-perch</name>
    <name type="synonym">Perca lucioperca</name>
    <dbReference type="NCBI Taxonomy" id="283035"/>
    <lineage>
        <taxon>Eukaryota</taxon>
        <taxon>Metazoa</taxon>
        <taxon>Chordata</taxon>
        <taxon>Craniata</taxon>
        <taxon>Vertebrata</taxon>
        <taxon>Euteleostomi</taxon>
        <taxon>Actinopterygii</taxon>
        <taxon>Neopterygii</taxon>
        <taxon>Teleostei</taxon>
        <taxon>Neoteleostei</taxon>
        <taxon>Acanthomorphata</taxon>
        <taxon>Eupercaria</taxon>
        <taxon>Perciformes</taxon>
        <taxon>Percoidei</taxon>
        <taxon>Percidae</taxon>
        <taxon>Luciopercinae</taxon>
        <taxon>Sander</taxon>
    </lineage>
</organism>
<evidence type="ECO:0000256" key="1">
    <source>
        <dbReference type="ARBA" id="ARBA00001946"/>
    </source>
</evidence>
<accession>A0A8C9YQJ6</accession>
<name>A0A8C9YQJ6_SANLU</name>
<keyword evidence="12 19" id="KW-0067">ATP-binding</keyword>
<evidence type="ECO:0000256" key="19">
    <source>
        <dbReference type="PROSITE-ProRule" id="PRU10141"/>
    </source>
</evidence>
<evidence type="ECO:0000256" key="14">
    <source>
        <dbReference type="ARBA" id="ARBA00047559"/>
    </source>
</evidence>
<dbReference type="PROSITE" id="PS00108">
    <property type="entry name" value="PROTEIN_KINASE_ST"/>
    <property type="match status" value="1"/>
</dbReference>
<feature type="binding site" evidence="19">
    <location>
        <position position="1277"/>
    </location>
    <ligand>
        <name>ATP</name>
        <dbReference type="ChEBI" id="CHEBI:30616"/>
    </ligand>
</feature>
<feature type="compositionally biased region" description="Basic residues" evidence="20">
    <location>
        <begin position="25"/>
        <end position="35"/>
    </location>
</feature>
<comment type="catalytic activity">
    <reaction evidence="14">
        <text>L-threonyl-[protein] + ATP = O-phospho-L-threonyl-[protein] + ADP + H(+)</text>
        <dbReference type="Rhea" id="RHEA:46608"/>
        <dbReference type="Rhea" id="RHEA-COMP:11060"/>
        <dbReference type="Rhea" id="RHEA-COMP:11605"/>
        <dbReference type="ChEBI" id="CHEBI:15378"/>
        <dbReference type="ChEBI" id="CHEBI:30013"/>
        <dbReference type="ChEBI" id="CHEBI:30616"/>
        <dbReference type="ChEBI" id="CHEBI:61977"/>
        <dbReference type="ChEBI" id="CHEBI:456216"/>
        <dbReference type="EC" id="2.7.11.25"/>
    </reaction>
</comment>
<feature type="compositionally biased region" description="Basic and acidic residues" evidence="20">
    <location>
        <begin position="46"/>
        <end position="62"/>
    </location>
</feature>
<evidence type="ECO:0000256" key="6">
    <source>
        <dbReference type="ARBA" id="ARBA00022527"/>
    </source>
</evidence>
<keyword evidence="23" id="KW-1185">Reference proteome</keyword>
<keyword evidence="10 19" id="KW-0547">Nucleotide-binding</keyword>
<keyword evidence="5" id="KW-0963">Cytoplasm</keyword>
<feature type="compositionally biased region" description="Basic and acidic residues" evidence="20">
    <location>
        <begin position="74"/>
        <end position="83"/>
    </location>
</feature>
<feature type="region of interest" description="Disordered" evidence="20">
    <location>
        <begin position="1"/>
        <end position="83"/>
    </location>
</feature>
<dbReference type="InterPro" id="IPR011009">
    <property type="entry name" value="Kinase-like_dom_sf"/>
</dbReference>
<evidence type="ECO:0000313" key="23">
    <source>
        <dbReference type="Proteomes" id="UP000694568"/>
    </source>
</evidence>
<comment type="catalytic activity">
    <reaction evidence="15">
        <text>L-seryl-[protein] + ATP = O-phospho-L-seryl-[protein] + ADP + H(+)</text>
        <dbReference type="Rhea" id="RHEA:17989"/>
        <dbReference type="Rhea" id="RHEA-COMP:9863"/>
        <dbReference type="Rhea" id="RHEA-COMP:11604"/>
        <dbReference type="ChEBI" id="CHEBI:15378"/>
        <dbReference type="ChEBI" id="CHEBI:29999"/>
        <dbReference type="ChEBI" id="CHEBI:30616"/>
        <dbReference type="ChEBI" id="CHEBI:83421"/>
        <dbReference type="ChEBI" id="CHEBI:456216"/>
        <dbReference type="EC" id="2.7.11.25"/>
    </reaction>
</comment>
<evidence type="ECO:0000256" key="5">
    <source>
        <dbReference type="ARBA" id="ARBA00022490"/>
    </source>
</evidence>
<evidence type="ECO:0000256" key="17">
    <source>
        <dbReference type="ARBA" id="ARBA00069057"/>
    </source>
</evidence>
<dbReference type="PROSITE" id="PS50011">
    <property type="entry name" value="PROTEIN_KINASE_DOM"/>
    <property type="match status" value="1"/>
</dbReference>
<dbReference type="Pfam" id="PF19431">
    <property type="entry name" value="MEKK4_N"/>
    <property type="match status" value="1"/>
</dbReference>
<feature type="compositionally biased region" description="Acidic residues" evidence="20">
    <location>
        <begin position="369"/>
        <end position="379"/>
    </location>
</feature>
<feature type="region of interest" description="Disordered" evidence="20">
    <location>
        <begin position="1151"/>
        <end position="1179"/>
    </location>
</feature>
<dbReference type="Gene3D" id="1.10.510.10">
    <property type="entry name" value="Transferase(Phosphotransferase) domain 1"/>
    <property type="match status" value="1"/>
</dbReference>
<evidence type="ECO:0000256" key="12">
    <source>
        <dbReference type="ARBA" id="ARBA00022840"/>
    </source>
</evidence>
<feature type="domain" description="Protein kinase" evidence="21">
    <location>
        <begin position="1248"/>
        <end position="1506"/>
    </location>
</feature>
<comment type="subcellular location">
    <subcellularLocation>
        <location evidence="2">Cytoplasm</location>
        <location evidence="2">Perinuclear region</location>
    </subcellularLocation>
</comment>
<evidence type="ECO:0000256" key="16">
    <source>
        <dbReference type="ARBA" id="ARBA00060115"/>
    </source>
</evidence>
<keyword evidence="9" id="KW-0479">Metal-binding</keyword>
<dbReference type="InterPro" id="IPR008271">
    <property type="entry name" value="Ser/Thr_kinase_AS"/>
</dbReference>
<dbReference type="PANTHER" id="PTHR48016:SF32">
    <property type="entry name" value="MITOGEN-ACTIVATED PROTEIN KINASE KINASE KINASE 4"/>
    <property type="match status" value="1"/>
</dbReference>
<dbReference type="InterPro" id="IPR017441">
    <property type="entry name" value="Protein_kinase_ATP_BS"/>
</dbReference>
<evidence type="ECO:0000256" key="4">
    <source>
        <dbReference type="ARBA" id="ARBA00012406"/>
    </source>
</evidence>
<dbReference type="InterPro" id="IPR045801">
    <property type="entry name" value="MEKK4_N"/>
</dbReference>
<evidence type="ECO:0000256" key="3">
    <source>
        <dbReference type="ARBA" id="ARBA00006529"/>
    </source>
</evidence>
<evidence type="ECO:0000256" key="18">
    <source>
        <dbReference type="ARBA" id="ARBA00083883"/>
    </source>
</evidence>
<comment type="similarity">
    <text evidence="3">Belongs to the protein kinase superfamily. STE Ser/Thr protein kinase family. MAP kinase kinase kinase subfamily.</text>
</comment>
<feature type="region of interest" description="Disordered" evidence="20">
    <location>
        <begin position="343"/>
        <end position="379"/>
    </location>
</feature>
<evidence type="ECO:0000256" key="15">
    <source>
        <dbReference type="ARBA" id="ARBA00048329"/>
    </source>
</evidence>
<dbReference type="GO" id="GO:0004709">
    <property type="term" value="F:MAP kinase kinase kinase activity"/>
    <property type="evidence" value="ECO:0007669"/>
    <property type="project" value="UniProtKB-EC"/>
</dbReference>
<feature type="compositionally biased region" description="Acidic residues" evidence="20">
    <location>
        <begin position="349"/>
        <end position="360"/>
    </location>
</feature>
<comment type="cofactor">
    <cofactor evidence="1">
        <name>Mg(2+)</name>
        <dbReference type="ChEBI" id="CHEBI:18420"/>
    </cofactor>
</comment>
<comment type="function">
    <text evidence="16">Component of a protein kinase signal transduction cascade. Activates the CSBP2, P38 and JNK MAPK pathways, but not the ERK pathway. Specifically phosphorylates and activates MAP2K4 and MAP2K6.</text>
</comment>
<feature type="region of interest" description="Disordered" evidence="20">
    <location>
        <begin position="1064"/>
        <end position="1138"/>
    </location>
</feature>
<dbReference type="PANTHER" id="PTHR48016">
    <property type="entry name" value="MAP KINASE KINASE KINASE SSK2-RELATED-RELATED"/>
    <property type="match status" value="1"/>
</dbReference>
<keyword evidence="11" id="KW-0418">Kinase</keyword>
<keyword evidence="8" id="KW-0808">Transferase</keyword>
<keyword evidence="6" id="KW-0723">Serine/threonine-protein kinase</keyword>
<evidence type="ECO:0000256" key="20">
    <source>
        <dbReference type="SAM" id="MobiDB-lite"/>
    </source>
</evidence>
<keyword evidence="13" id="KW-0460">Magnesium</keyword>
<protein>
    <recommendedName>
        <fullName evidence="17">Mitogen-activated protein kinase kinase kinase 4</fullName>
        <ecNumber evidence="4">2.7.11.25</ecNumber>
    </recommendedName>
    <alternativeName>
        <fullName evidence="18">MAPK/ERK kinase kinase 4</fullName>
    </alternativeName>
</protein>
<evidence type="ECO:0000256" key="8">
    <source>
        <dbReference type="ARBA" id="ARBA00022679"/>
    </source>
</evidence>